<organism evidence="2">
    <name type="scientific">Salmonella enterica subsp. salamae</name>
    <dbReference type="NCBI Taxonomy" id="59202"/>
    <lineage>
        <taxon>Bacteria</taxon>
        <taxon>Pseudomonadati</taxon>
        <taxon>Pseudomonadota</taxon>
        <taxon>Gammaproteobacteria</taxon>
        <taxon>Enterobacterales</taxon>
        <taxon>Enterobacteriaceae</taxon>
        <taxon>Salmonella</taxon>
    </lineage>
</organism>
<keyword evidence="1" id="KW-0472">Membrane</keyword>
<evidence type="ECO:0000256" key="1">
    <source>
        <dbReference type="SAM" id="Phobius"/>
    </source>
</evidence>
<protein>
    <submittedName>
        <fullName evidence="2">Uncharacterized protein</fullName>
    </submittedName>
</protein>
<dbReference type="EMBL" id="AAIXRY010000012">
    <property type="protein sequence ID" value="ECJ2326484.1"/>
    <property type="molecule type" value="Genomic_DNA"/>
</dbReference>
<accession>A0A5Y3V0R2</accession>
<dbReference type="Proteomes" id="UP000839824">
    <property type="component" value="Unassembled WGS sequence"/>
</dbReference>
<comment type="caution">
    <text evidence="2">The sequence shown here is derived from an EMBL/GenBank/DDBJ whole genome shotgun (WGS) entry which is preliminary data.</text>
</comment>
<keyword evidence="1" id="KW-1133">Transmembrane helix</keyword>
<evidence type="ECO:0000313" key="2">
    <source>
        <dbReference type="EMBL" id="ECJ2326484.1"/>
    </source>
</evidence>
<name>A0A5Y3V0R2_SALER</name>
<proteinExistence type="predicted"/>
<sequence>MPCRMALTLIRPTAQADLKRIYTNSIYSGHKKTAQLSGFFVLVRFAAFPAGFVAIATQAHRSELILPFKGTNVKMIYRETIQHLMYYPFRPFPPSRKRALASGEDDPWP</sequence>
<gene>
    <name evidence="2" type="ORF">FNJ06_12940</name>
</gene>
<feature type="transmembrane region" description="Helical" evidence="1">
    <location>
        <begin position="36"/>
        <end position="56"/>
    </location>
</feature>
<keyword evidence="1" id="KW-0812">Transmembrane</keyword>
<dbReference type="AlphaFoldDB" id="A0A5Y3V0R2"/>
<reference evidence="2" key="1">
    <citation type="submission" date="2019-07" db="EMBL/GenBank/DDBJ databases">
        <authorList>
            <person name="Ashton P.M."/>
            <person name="Dallman T."/>
            <person name="Nair S."/>
            <person name="De Pinna E."/>
            <person name="Peters T."/>
            <person name="Grant K."/>
        </authorList>
    </citation>
    <scope>NUCLEOTIDE SEQUENCE [LARGE SCALE GENOMIC DNA]</scope>
    <source>
        <strain evidence="2">598112</strain>
    </source>
</reference>